<protein>
    <submittedName>
        <fullName evidence="2">Uncharacterized protein</fullName>
    </submittedName>
</protein>
<evidence type="ECO:0000313" key="3">
    <source>
        <dbReference type="Proteomes" id="UP000251241"/>
    </source>
</evidence>
<sequence length="61" mass="7374">MAEHEKMMGMLTPEQQKTLKDSYAENRKMHKEHWKRDRQLKRKDFRKGEVNKTNDAEVKAS</sequence>
<dbReference type="AlphaFoldDB" id="A0A2X2INK3"/>
<feature type="compositionally biased region" description="Basic residues" evidence="1">
    <location>
        <begin position="28"/>
        <end position="45"/>
    </location>
</feature>
<organism evidence="2 3">
    <name type="scientific">Sphingobacterium multivorum</name>
    <dbReference type="NCBI Taxonomy" id="28454"/>
    <lineage>
        <taxon>Bacteria</taxon>
        <taxon>Pseudomonadati</taxon>
        <taxon>Bacteroidota</taxon>
        <taxon>Sphingobacteriia</taxon>
        <taxon>Sphingobacteriales</taxon>
        <taxon>Sphingobacteriaceae</taxon>
        <taxon>Sphingobacterium</taxon>
    </lineage>
</organism>
<dbReference type="EMBL" id="UAUU01000002">
    <property type="protein sequence ID" value="SPZ83862.1"/>
    <property type="molecule type" value="Genomic_DNA"/>
</dbReference>
<evidence type="ECO:0000313" key="2">
    <source>
        <dbReference type="EMBL" id="SPZ83862.1"/>
    </source>
</evidence>
<evidence type="ECO:0000256" key="1">
    <source>
        <dbReference type="SAM" id="MobiDB-lite"/>
    </source>
</evidence>
<name>A0A2X2INK3_SPHMU</name>
<feature type="compositionally biased region" description="Basic and acidic residues" evidence="1">
    <location>
        <begin position="46"/>
        <end position="61"/>
    </location>
</feature>
<dbReference type="RefSeq" id="WP_146752992.1">
    <property type="nucleotide sequence ID" value="NZ_UAUU01000002.1"/>
</dbReference>
<gene>
    <name evidence="2" type="ORF">NCTC11343_00381</name>
</gene>
<reference evidence="2 3" key="1">
    <citation type="submission" date="2018-06" db="EMBL/GenBank/DDBJ databases">
        <authorList>
            <consortium name="Pathogen Informatics"/>
            <person name="Doyle S."/>
        </authorList>
    </citation>
    <scope>NUCLEOTIDE SEQUENCE [LARGE SCALE GENOMIC DNA]</scope>
    <source>
        <strain evidence="2 3">NCTC11343</strain>
    </source>
</reference>
<feature type="region of interest" description="Disordered" evidence="1">
    <location>
        <begin position="1"/>
        <end position="61"/>
    </location>
</feature>
<accession>A0A2X2INK3</accession>
<feature type="compositionally biased region" description="Basic and acidic residues" evidence="1">
    <location>
        <begin position="17"/>
        <end position="27"/>
    </location>
</feature>
<proteinExistence type="predicted"/>
<dbReference type="Proteomes" id="UP000251241">
    <property type="component" value="Unassembled WGS sequence"/>
</dbReference>